<dbReference type="Pfam" id="PF03476">
    <property type="entry name" value="MOSC_N"/>
    <property type="match status" value="1"/>
</dbReference>
<dbReference type="RefSeq" id="WP_340342366.1">
    <property type="nucleotide sequence ID" value="NZ_JBBKZT010000004.1"/>
</dbReference>
<gene>
    <name evidence="2" type="ORF">WKW82_11220</name>
</gene>
<dbReference type="SUPFAM" id="SSF50800">
    <property type="entry name" value="PK beta-barrel domain-like"/>
    <property type="match status" value="1"/>
</dbReference>
<dbReference type="InterPro" id="IPR005303">
    <property type="entry name" value="MOCOS_middle"/>
</dbReference>
<proteinExistence type="predicted"/>
<dbReference type="PANTHER" id="PTHR14237">
    <property type="entry name" value="MOLYBDOPTERIN COFACTOR SULFURASE MOSC"/>
    <property type="match status" value="1"/>
</dbReference>
<dbReference type="SUPFAM" id="SSF141673">
    <property type="entry name" value="MOSC N-terminal domain-like"/>
    <property type="match status" value="1"/>
</dbReference>
<dbReference type="PROSITE" id="PS51340">
    <property type="entry name" value="MOSC"/>
    <property type="match status" value="1"/>
</dbReference>
<dbReference type="InterPro" id="IPR011037">
    <property type="entry name" value="Pyrv_Knase-like_insert_dom_sf"/>
</dbReference>
<dbReference type="PANTHER" id="PTHR14237:SF19">
    <property type="entry name" value="MITOCHONDRIAL AMIDOXIME REDUCING COMPONENT 1"/>
    <property type="match status" value="1"/>
</dbReference>
<protein>
    <submittedName>
        <fullName evidence="2">MOSC N-terminal beta barrel domain-containing protein</fullName>
    </submittedName>
</protein>
<dbReference type="EMBL" id="JBBKZT010000004">
    <property type="protein sequence ID" value="MEJ8847224.1"/>
    <property type="molecule type" value="Genomic_DNA"/>
</dbReference>
<dbReference type="Pfam" id="PF03473">
    <property type="entry name" value="MOSC"/>
    <property type="match status" value="1"/>
</dbReference>
<name>A0ABU8WIH8_9BURK</name>
<evidence type="ECO:0000313" key="3">
    <source>
        <dbReference type="Proteomes" id="UP001385892"/>
    </source>
</evidence>
<dbReference type="InterPro" id="IPR005302">
    <property type="entry name" value="MoCF_Sase_C"/>
</dbReference>
<organism evidence="2 3">
    <name type="scientific">Variovorax rhizosphaerae</name>
    <dbReference type="NCBI Taxonomy" id="1836200"/>
    <lineage>
        <taxon>Bacteria</taxon>
        <taxon>Pseudomonadati</taxon>
        <taxon>Pseudomonadota</taxon>
        <taxon>Betaproteobacteria</taxon>
        <taxon>Burkholderiales</taxon>
        <taxon>Comamonadaceae</taxon>
        <taxon>Variovorax</taxon>
    </lineage>
</organism>
<sequence>MTSAAFDLQATIARLLVYPVKSCAGVDLPEVLLTETGLEFDRAWMVVDAEGEFVSQRELPRMALIQPKLKQFEMVLRAPGMLALHVAYDRVELPMRVRVWDDEVAAYDMGDVAAQWFSDFLSEPGKPQKLRLVRFDPAHKRISSLKWTNGVEAQNQFSDGFAVLVASEASLVELNEKLVAEGHDAVVMERFRPNIVLAGVEAQDEDRLETMHIATGEGEALLQPVKPCPRCPMPDIDPKTAVSSPEVGDMLRTYRQNARVDGAVTFGMNAIVLQGIDYMLKVGQPVSANYRFE</sequence>
<dbReference type="Proteomes" id="UP001385892">
    <property type="component" value="Unassembled WGS sequence"/>
</dbReference>
<accession>A0ABU8WIH8</accession>
<reference evidence="2 3" key="1">
    <citation type="submission" date="2024-03" db="EMBL/GenBank/DDBJ databases">
        <title>Novel species of the genus Variovorax.</title>
        <authorList>
            <person name="Liu Q."/>
            <person name="Xin Y.-H."/>
        </authorList>
    </citation>
    <scope>NUCLEOTIDE SEQUENCE [LARGE SCALE GENOMIC DNA]</scope>
    <source>
        <strain evidence="2 3">KACC 18900</strain>
    </source>
</reference>
<comment type="caution">
    <text evidence="2">The sequence shown here is derived from an EMBL/GenBank/DDBJ whole genome shotgun (WGS) entry which is preliminary data.</text>
</comment>
<feature type="domain" description="MOSC" evidence="1">
    <location>
        <begin position="130"/>
        <end position="289"/>
    </location>
</feature>
<evidence type="ECO:0000313" key="2">
    <source>
        <dbReference type="EMBL" id="MEJ8847224.1"/>
    </source>
</evidence>
<keyword evidence="3" id="KW-1185">Reference proteome</keyword>
<evidence type="ECO:0000259" key="1">
    <source>
        <dbReference type="PROSITE" id="PS51340"/>
    </source>
</evidence>